<dbReference type="GO" id="GO:0003924">
    <property type="term" value="F:GTPase activity"/>
    <property type="evidence" value="ECO:0007669"/>
    <property type="project" value="InterPro"/>
</dbReference>
<dbReference type="GO" id="GO:0005525">
    <property type="term" value="F:GTP binding"/>
    <property type="evidence" value="ECO:0007669"/>
    <property type="project" value="InterPro"/>
</dbReference>
<accession>A0A382BR67</accession>
<organism evidence="3">
    <name type="scientific">marine metagenome</name>
    <dbReference type="NCBI Taxonomy" id="408172"/>
    <lineage>
        <taxon>unclassified sequences</taxon>
        <taxon>metagenomes</taxon>
        <taxon>ecological metagenomes</taxon>
    </lineage>
</organism>
<dbReference type="InterPro" id="IPR006073">
    <property type="entry name" value="GTP-bd"/>
</dbReference>
<dbReference type="CDD" id="cd00882">
    <property type="entry name" value="Ras_like_GTPase"/>
    <property type="match status" value="1"/>
</dbReference>
<dbReference type="InterPro" id="IPR012675">
    <property type="entry name" value="Beta-grasp_dom_sf"/>
</dbReference>
<dbReference type="SUPFAM" id="SSF81271">
    <property type="entry name" value="TGS-like"/>
    <property type="match status" value="1"/>
</dbReference>
<dbReference type="PANTHER" id="PTHR43127">
    <property type="entry name" value="DEVELOPMENTALLY-REGULATED GTP-BINDING PROTEIN 2"/>
    <property type="match status" value="1"/>
</dbReference>
<evidence type="ECO:0000259" key="2">
    <source>
        <dbReference type="Pfam" id="PF02824"/>
    </source>
</evidence>
<feature type="domain" description="TGS" evidence="2">
    <location>
        <begin position="258"/>
        <end position="327"/>
    </location>
</feature>
<protein>
    <recommendedName>
        <fullName evidence="4">TGS domain-containing protein</fullName>
    </recommendedName>
</protein>
<dbReference type="Pfam" id="PF02824">
    <property type="entry name" value="TGS"/>
    <property type="match status" value="1"/>
</dbReference>
<name>A0A382BR67_9ZZZZ</name>
<proteinExistence type="predicted"/>
<dbReference type="InterPro" id="IPR004095">
    <property type="entry name" value="TGS"/>
</dbReference>
<evidence type="ECO:0000313" key="3">
    <source>
        <dbReference type="EMBL" id="SVB16295.1"/>
    </source>
</evidence>
<dbReference type="InterPro" id="IPR045001">
    <property type="entry name" value="DRG"/>
</dbReference>
<dbReference type="AlphaFoldDB" id="A0A382BR67"/>
<gene>
    <name evidence="3" type="ORF">METZ01_LOCUS169149</name>
</gene>
<feature type="domain" description="G" evidence="1">
    <location>
        <begin position="85"/>
        <end position="179"/>
    </location>
</feature>
<dbReference type="InterPro" id="IPR027417">
    <property type="entry name" value="P-loop_NTPase"/>
</dbReference>
<sequence length="329" mass="36974">MPANLTPQYRLAEQWYKQATTLPEKIDALRDMMAIIPKHKGTEHLRAGLRSRMSKHVHELENPKGSVGGGTQPFNIRKEGIGQSVLIGLANSGKSELLNALTGMRAKVGDYQFTTQIPNVGMIQFENVRIQLIDPPSLEFPDTKTQVYGLIRNADTFIFVVDLTTDATKQAEDLCEILETYGFDFYECSQDVTDDNKRLKKMVSILANKWDSEGAAVVWKQLERSFGSRFPLLRTSCLDGTGLDNVGQMLFKQLGRMRIYTRMSKGDVDYQNPIVLEQGSTVSDAGERLHKKWKTGVKYASLWGSGKFDGQRVSREYVLSDGDIVELHS</sequence>
<dbReference type="Pfam" id="PF01926">
    <property type="entry name" value="MMR_HSR1"/>
    <property type="match status" value="1"/>
</dbReference>
<evidence type="ECO:0008006" key="4">
    <source>
        <dbReference type="Google" id="ProtNLM"/>
    </source>
</evidence>
<reference evidence="3" key="1">
    <citation type="submission" date="2018-05" db="EMBL/GenBank/DDBJ databases">
        <authorList>
            <person name="Lanie J.A."/>
            <person name="Ng W.-L."/>
            <person name="Kazmierczak K.M."/>
            <person name="Andrzejewski T.M."/>
            <person name="Davidsen T.M."/>
            <person name="Wayne K.J."/>
            <person name="Tettelin H."/>
            <person name="Glass J.I."/>
            <person name="Rusch D."/>
            <person name="Podicherti R."/>
            <person name="Tsui H.-C.T."/>
            <person name="Winkler M.E."/>
        </authorList>
    </citation>
    <scope>NUCLEOTIDE SEQUENCE</scope>
</reference>
<dbReference type="PRINTS" id="PR00326">
    <property type="entry name" value="GTP1OBG"/>
</dbReference>
<dbReference type="EMBL" id="UINC01030985">
    <property type="protein sequence ID" value="SVB16295.1"/>
    <property type="molecule type" value="Genomic_DNA"/>
</dbReference>
<dbReference type="Gene3D" id="3.10.20.30">
    <property type="match status" value="1"/>
</dbReference>
<evidence type="ECO:0000259" key="1">
    <source>
        <dbReference type="Pfam" id="PF01926"/>
    </source>
</evidence>
<dbReference type="SUPFAM" id="SSF52540">
    <property type="entry name" value="P-loop containing nucleoside triphosphate hydrolases"/>
    <property type="match status" value="1"/>
</dbReference>
<dbReference type="InterPro" id="IPR012676">
    <property type="entry name" value="TGS-like"/>
</dbReference>
<dbReference type="Gene3D" id="3.40.50.300">
    <property type="entry name" value="P-loop containing nucleotide triphosphate hydrolases"/>
    <property type="match status" value="1"/>
</dbReference>